<comment type="caution">
    <text evidence="1">The sequence shown here is derived from an EMBL/GenBank/DDBJ whole genome shotgun (WGS) entry which is preliminary data.</text>
</comment>
<gene>
    <name evidence="1" type="ORF">DHETER_LOCUS1398</name>
</gene>
<sequence length="59" mass="6614">MAGIPAYTEPKYIKGNSATLDKILDIYSLGVLLWKLQTTIEDEQSIIIIEDEKTTVEIS</sequence>
<protein>
    <submittedName>
        <fullName evidence="1">774_t:CDS:1</fullName>
    </submittedName>
</protein>
<reference evidence="1" key="1">
    <citation type="submission" date="2021-06" db="EMBL/GenBank/DDBJ databases">
        <authorList>
            <person name="Kallberg Y."/>
            <person name="Tangrot J."/>
            <person name="Rosling A."/>
        </authorList>
    </citation>
    <scope>NUCLEOTIDE SEQUENCE</scope>
    <source>
        <strain evidence="1">IL203A</strain>
    </source>
</reference>
<keyword evidence="2" id="KW-1185">Reference proteome</keyword>
<dbReference type="EMBL" id="CAJVPU010000838">
    <property type="protein sequence ID" value="CAG8463689.1"/>
    <property type="molecule type" value="Genomic_DNA"/>
</dbReference>
<accession>A0ACA9KB69</accession>
<name>A0ACA9KB69_9GLOM</name>
<evidence type="ECO:0000313" key="2">
    <source>
        <dbReference type="Proteomes" id="UP000789702"/>
    </source>
</evidence>
<proteinExistence type="predicted"/>
<organism evidence="1 2">
    <name type="scientific">Dentiscutata heterogama</name>
    <dbReference type="NCBI Taxonomy" id="1316150"/>
    <lineage>
        <taxon>Eukaryota</taxon>
        <taxon>Fungi</taxon>
        <taxon>Fungi incertae sedis</taxon>
        <taxon>Mucoromycota</taxon>
        <taxon>Glomeromycotina</taxon>
        <taxon>Glomeromycetes</taxon>
        <taxon>Diversisporales</taxon>
        <taxon>Gigasporaceae</taxon>
        <taxon>Dentiscutata</taxon>
    </lineage>
</organism>
<evidence type="ECO:0000313" key="1">
    <source>
        <dbReference type="EMBL" id="CAG8463689.1"/>
    </source>
</evidence>
<dbReference type="Proteomes" id="UP000789702">
    <property type="component" value="Unassembled WGS sequence"/>
</dbReference>